<dbReference type="EMBL" id="JABFTP020000124">
    <property type="protein sequence ID" value="KAL3280031.1"/>
    <property type="molecule type" value="Genomic_DNA"/>
</dbReference>
<sequence length="112" mass="13115">MDIKKKNISNLANVQFYLNTIHNKMHSILDGEHGKILNSCCSSCVYSGPFGLRHPYSHILLNHLIRNYNVDFPLKRENSESTHFCWCMNSKQVKYLFDASFDFSISLFQYFV</sequence>
<evidence type="ECO:0000313" key="2">
    <source>
        <dbReference type="Proteomes" id="UP001516400"/>
    </source>
</evidence>
<evidence type="ECO:0000313" key="1">
    <source>
        <dbReference type="EMBL" id="KAL3280031.1"/>
    </source>
</evidence>
<keyword evidence="2" id="KW-1185">Reference proteome</keyword>
<accession>A0ABD2NNV9</accession>
<name>A0ABD2NNV9_9CUCU</name>
<protein>
    <submittedName>
        <fullName evidence="1">Uncharacterized protein</fullName>
    </submittedName>
</protein>
<comment type="caution">
    <text evidence="1">The sequence shown here is derived from an EMBL/GenBank/DDBJ whole genome shotgun (WGS) entry which is preliminary data.</text>
</comment>
<dbReference type="AlphaFoldDB" id="A0ABD2NNV9"/>
<reference evidence="1 2" key="1">
    <citation type="journal article" date="2021" name="BMC Biol.">
        <title>Horizontally acquired antibacterial genes associated with adaptive radiation of ladybird beetles.</title>
        <authorList>
            <person name="Li H.S."/>
            <person name="Tang X.F."/>
            <person name="Huang Y.H."/>
            <person name="Xu Z.Y."/>
            <person name="Chen M.L."/>
            <person name="Du X.Y."/>
            <person name="Qiu B.Y."/>
            <person name="Chen P.T."/>
            <person name="Zhang W."/>
            <person name="Slipinski A."/>
            <person name="Escalona H.E."/>
            <person name="Waterhouse R.M."/>
            <person name="Zwick A."/>
            <person name="Pang H."/>
        </authorList>
    </citation>
    <scope>NUCLEOTIDE SEQUENCE [LARGE SCALE GENOMIC DNA]</scope>
    <source>
        <strain evidence="1">SYSU2018</strain>
    </source>
</reference>
<dbReference type="Proteomes" id="UP001516400">
    <property type="component" value="Unassembled WGS sequence"/>
</dbReference>
<gene>
    <name evidence="1" type="ORF">HHI36_017538</name>
</gene>
<proteinExistence type="predicted"/>
<organism evidence="1 2">
    <name type="scientific">Cryptolaemus montrouzieri</name>
    <dbReference type="NCBI Taxonomy" id="559131"/>
    <lineage>
        <taxon>Eukaryota</taxon>
        <taxon>Metazoa</taxon>
        <taxon>Ecdysozoa</taxon>
        <taxon>Arthropoda</taxon>
        <taxon>Hexapoda</taxon>
        <taxon>Insecta</taxon>
        <taxon>Pterygota</taxon>
        <taxon>Neoptera</taxon>
        <taxon>Endopterygota</taxon>
        <taxon>Coleoptera</taxon>
        <taxon>Polyphaga</taxon>
        <taxon>Cucujiformia</taxon>
        <taxon>Coccinelloidea</taxon>
        <taxon>Coccinellidae</taxon>
        <taxon>Scymninae</taxon>
        <taxon>Scymnini</taxon>
        <taxon>Cryptolaemus</taxon>
    </lineage>
</organism>